<evidence type="ECO:0000256" key="5">
    <source>
        <dbReference type="ARBA" id="ARBA00023002"/>
    </source>
</evidence>
<protein>
    <submittedName>
        <fullName evidence="7">Choline dehydrogenase-like flavoprotein</fullName>
    </submittedName>
</protein>
<evidence type="ECO:0000259" key="6">
    <source>
        <dbReference type="Pfam" id="PF05199"/>
    </source>
</evidence>
<dbReference type="PANTHER" id="PTHR42784:SF1">
    <property type="entry name" value="PYRANOSE 2-OXIDASE"/>
    <property type="match status" value="1"/>
</dbReference>
<dbReference type="InterPro" id="IPR051473">
    <property type="entry name" value="P2Ox-like"/>
</dbReference>
<dbReference type="RefSeq" id="WP_183659508.1">
    <property type="nucleotide sequence ID" value="NZ_JACIBV010000001.1"/>
</dbReference>
<dbReference type="GO" id="GO:0016614">
    <property type="term" value="F:oxidoreductase activity, acting on CH-OH group of donors"/>
    <property type="evidence" value="ECO:0007669"/>
    <property type="project" value="InterPro"/>
</dbReference>
<dbReference type="Proteomes" id="UP000579945">
    <property type="component" value="Unassembled WGS sequence"/>
</dbReference>
<feature type="domain" description="Glucose-methanol-choline oxidoreductase C-terminal" evidence="6">
    <location>
        <begin position="469"/>
        <end position="567"/>
    </location>
</feature>
<dbReference type="PIRSF" id="PIRSF000137">
    <property type="entry name" value="Alcohol_oxidase"/>
    <property type="match status" value="1"/>
</dbReference>
<dbReference type="EMBL" id="JACIBV010000001">
    <property type="protein sequence ID" value="MBB3732500.1"/>
    <property type="molecule type" value="Genomic_DNA"/>
</dbReference>
<dbReference type="Pfam" id="PF05199">
    <property type="entry name" value="GMC_oxred_C"/>
    <property type="match status" value="1"/>
</dbReference>
<comment type="similarity">
    <text evidence="2">Belongs to the GMC oxidoreductase family.</text>
</comment>
<dbReference type="InterPro" id="IPR007867">
    <property type="entry name" value="GMC_OxRtase_C"/>
</dbReference>
<gene>
    <name evidence="7" type="ORF">FHR33_008360</name>
</gene>
<name>A0A7W5VF29_9ACTN</name>
<comment type="caution">
    <text evidence="7">The sequence shown here is derived from an EMBL/GenBank/DDBJ whole genome shotgun (WGS) entry which is preliminary data.</text>
</comment>
<dbReference type="Gene3D" id="3.50.50.60">
    <property type="entry name" value="FAD/NAD(P)-binding domain"/>
    <property type="match status" value="2"/>
</dbReference>
<organism evidence="7 8">
    <name type="scientific">Nonomuraea dietziae</name>
    <dbReference type="NCBI Taxonomy" id="65515"/>
    <lineage>
        <taxon>Bacteria</taxon>
        <taxon>Bacillati</taxon>
        <taxon>Actinomycetota</taxon>
        <taxon>Actinomycetes</taxon>
        <taxon>Streptosporangiales</taxon>
        <taxon>Streptosporangiaceae</taxon>
        <taxon>Nonomuraea</taxon>
    </lineage>
</organism>
<keyword evidence="4" id="KW-0274">FAD</keyword>
<evidence type="ECO:0000256" key="1">
    <source>
        <dbReference type="ARBA" id="ARBA00001974"/>
    </source>
</evidence>
<keyword evidence="5" id="KW-0560">Oxidoreductase</keyword>
<comment type="cofactor">
    <cofactor evidence="1">
        <name>FAD</name>
        <dbReference type="ChEBI" id="CHEBI:57692"/>
    </cofactor>
</comment>
<dbReference type="InterPro" id="IPR036188">
    <property type="entry name" value="FAD/NAD-bd_sf"/>
</dbReference>
<evidence type="ECO:0000256" key="2">
    <source>
        <dbReference type="ARBA" id="ARBA00010790"/>
    </source>
</evidence>
<evidence type="ECO:0000313" key="8">
    <source>
        <dbReference type="Proteomes" id="UP000579945"/>
    </source>
</evidence>
<dbReference type="InterPro" id="IPR012132">
    <property type="entry name" value="GMC_OxRdtase"/>
</dbReference>
<evidence type="ECO:0000313" key="7">
    <source>
        <dbReference type="EMBL" id="MBB3732500.1"/>
    </source>
</evidence>
<evidence type="ECO:0000256" key="4">
    <source>
        <dbReference type="ARBA" id="ARBA00022827"/>
    </source>
</evidence>
<evidence type="ECO:0000256" key="3">
    <source>
        <dbReference type="ARBA" id="ARBA00022630"/>
    </source>
</evidence>
<accession>A0A7W5VF29</accession>
<dbReference type="GO" id="GO:0050660">
    <property type="term" value="F:flavin adenine dinucleotide binding"/>
    <property type="evidence" value="ECO:0007669"/>
    <property type="project" value="InterPro"/>
</dbReference>
<dbReference type="GeneID" id="95394530"/>
<dbReference type="AlphaFoldDB" id="A0A7W5VF29"/>
<sequence length="577" mass="62111">MGTLTIVLRGGSVRPDARLSVRSGLDGWQEDVPCEYVSGADEWRVQLQGEGPVEFKFRCDGSWERGPNRVVENEHVATMVGRRYELFEEPDDIPVADSLAARAHFPPVGTDQDFDYIVVGSGVGGGTLAHRLMVESGGAARVLVLEAGGYLFPTHVGNLPRRHGPYVNRSVWELWNQFKVRRYSSEQPLDLAQAFCLGGRSVFWGALVPRMAPAEFAGWPQEVRQDLEGGWYDMAEDLLNGSAMPKDTLCGTVGAMLGQELPDLAGDQAMLAAEHASGNGLGIPSGIFSTAALLMEDRLRAGWDERLHVNLHHQVCGFAFDGDAVTAVDAFDLVAGVQRRFRLAEGGRVILSAGTMGTPVLARAAGLSHELAGRGITDHPTYYWKFSVKDGSPGYSAEDAAKVLLRGKAGDIPFNAVVEMGVNLNQYHVDEDLALDEADMPCEVVFFTAVPLEERNRVEVRGEGRRARPHVVMAHVEVEGLAEALERIGAAVMDAVGGTPLHPLPVRSELGAVGHEVGTMRMGADAATGVVDPDLRVYGRRNLYVCDLSVFPTSPAANPSLTLAALAMRLAAGLVNG</sequence>
<dbReference type="SUPFAM" id="SSF51905">
    <property type="entry name" value="FAD/NAD(P)-binding domain"/>
    <property type="match status" value="1"/>
</dbReference>
<keyword evidence="3" id="KW-0285">Flavoprotein</keyword>
<dbReference type="PANTHER" id="PTHR42784">
    <property type="entry name" value="PYRANOSE 2-OXIDASE"/>
    <property type="match status" value="1"/>
</dbReference>
<proteinExistence type="inferred from homology"/>
<reference evidence="7 8" key="1">
    <citation type="submission" date="2020-08" db="EMBL/GenBank/DDBJ databases">
        <title>Sequencing the genomes of 1000 actinobacteria strains.</title>
        <authorList>
            <person name="Klenk H.-P."/>
        </authorList>
    </citation>
    <scope>NUCLEOTIDE SEQUENCE [LARGE SCALE GENOMIC DNA]</scope>
    <source>
        <strain evidence="7 8">DSM 44320</strain>
    </source>
</reference>
<keyword evidence="8" id="KW-1185">Reference proteome</keyword>